<protein>
    <recommendedName>
        <fullName evidence="4">Secreted protein</fullName>
    </recommendedName>
</protein>
<feature type="signal peptide" evidence="1">
    <location>
        <begin position="1"/>
        <end position="15"/>
    </location>
</feature>
<evidence type="ECO:0000256" key="1">
    <source>
        <dbReference type="SAM" id="SignalP"/>
    </source>
</evidence>
<keyword evidence="3" id="KW-1185">Reference proteome</keyword>
<name>A0AAD4LXV0_9AGAM</name>
<reference evidence="2" key="1">
    <citation type="journal article" date="2022" name="New Phytol.">
        <title>Evolutionary transition to the ectomycorrhizal habit in the genomes of a hyperdiverse lineage of mushroom-forming fungi.</title>
        <authorList>
            <person name="Looney B."/>
            <person name="Miyauchi S."/>
            <person name="Morin E."/>
            <person name="Drula E."/>
            <person name="Courty P.E."/>
            <person name="Kohler A."/>
            <person name="Kuo A."/>
            <person name="LaButti K."/>
            <person name="Pangilinan J."/>
            <person name="Lipzen A."/>
            <person name="Riley R."/>
            <person name="Andreopoulos W."/>
            <person name="He G."/>
            <person name="Johnson J."/>
            <person name="Nolan M."/>
            <person name="Tritt A."/>
            <person name="Barry K.W."/>
            <person name="Grigoriev I.V."/>
            <person name="Nagy L.G."/>
            <person name="Hibbett D."/>
            <person name="Henrissat B."/>
            <person name="Matheny P.B."/>
            <person name="Labbe J."/>
            <person name="Martin F.M."/>
        </authorList>
    </citation>
    <scope>NUCLEOTIDE SEQUENCE</scope>
    <source>
        <strain evidence="2">BPL690</strain>
    </source>
</reference>
<sequence length="75" mass="8379">MNFCVLMIGLLRVGCFLPPPTPLANPISYLSKNQSDLARPFRMILFLPCFILKPKKEGAGLLYKCSSNPHLSRSI</sequence>
<dbReference type="EMBL" id="WTXG01000070">
    <property type="protein sequence ID" value="KAI0294659.1"/>
    <property type="molecule type" value="Genomic_DNA"/>
</dbReference>
<evidence type="ECO:0000313" key="2">
    <source>
        <dbReference type="EMBL" id="KAI0294659.1"/>
    </source>
</evidence>
<evidence type="ECO:0008006" key="4">
    <source>
        <dbReference type="Google" id="ProtNLM"/>
    </source>
</evidence>
<gene>
    <name evidence="2" type="ORF">B0F90DRAFT_1755334</name>
</gene>
<keyword evidence="1" id="KW-0732">Signal</keyword>
<accession>A0AAD4LXV0</accession>
<dbReference type="Proteomes" id="UP001203297">
    <property type="component" value="Unassembled WGS sequence"/>
</dbReference>
<organism evidence="2 3">
    <name type="scientific">Multifurca ochricompacta</name>
    <dbReference type="NCBI Taxonomy" id="376703"/>
    <lineage>
        <taxon>Eukaryota</taxon>
        <taxon>Fungi</taxon>
        <taxon>Dikarya</taxon>
        <taxon>Basidiomycota</taxon>
        <taxon>Agaricomycotina</taxon>
        <taxon>Agaricomycetes</taxon>
        <taxon>Russulales</taxon>
        <taxon>Russulaceae</taxon>
        <taxon>Multifurca</taxon>
    </lineage>
</organism>
<feature type="chain" id="PRO_5042135105" description="Secreted protein" evidence="1">
    <location>
        <begin position="16"/>
        <end position="75"/>
    </location>
</feature>
<proteinExistence type="predicted"/>
<evidence type="ECO:0000313" key="3">
    <source>
        <dbReference type="Proteomes" id="UP001203297"/>
    </source>
</evidence>
<comment type="caution">
    <text evidence="2">The sequence shown here is derived from an EMBL/GenBank/DDBJ whole genome shotgun (WGS) entry which is preliminary data.</text>
</comment>
<dbReference type="AlphaFoldDB" id="A0AAD4LXV0"/>